<proteinExistence type="predicted"/>
<reference evidence="1" key="1">
    <citation type="journal article" date="2020" name="Nature">
        <title>Giant virus diversity and host interactions through global metagenomics.</title>
        <authorList>
            <person name="Schulz F."/>
            <person name="Roux S."/>
            <person name="Paez-Espino D."/>
            <person name="Jungbluth S."/>
            <person name="Walsh D.A."/>
            <person name="Denef V.J."/>
            <person name="McMahon K.D."/>
            <person name="Konstantinidis K.T."/>
            <person name="Eloe-Fadrosh E.A."/>
            <person name="Kyrpides N.C."/>
            <person name="Woyke T."/>
        </authorList>
    </citation>
    <scope>NUCLEOTIDE SEQUENCE</scope>
    <source>
        <strain evidence="1">GVMAG-S-1004661-13</strain>
    </source>
</reference>
<dbReference type="EMBL" id="MN740543">
    <property type="protein sequence ID" value="QHS77224.1"/>
    <property type="molecule type" value="Genomic_DNA"/>
</dbReference>
<name>A0A6C0AC37_9ZZZZ</name>
<protein>
    <submittedName>
        <fullName evidence="1">Uncharacterized protein</fullName>
    </submittedName>
</protein>
<sequence>MTFYKFITIVKNTEYREFRRFNELRSKTENLKTIKKCLNISKEDLDIVEDQYQDLEDEFINIVKIIKRDYSLMK</sequence>
<evidence type="ECO:0000313" key="1">
    <source>
        <dbReference type="EMBL" id="QHS77224.1"/>
    </source>
</evidence>
<organism evidence="1">
    <name type="scientific">viral metagenome</name>
    <dbReference type="NCBI Taxonomy" id="1070528"/>
    <lineage>
        <taxon>unclassified sequences</taxon>
        <taxon>metagenomes</taxon>
        <taxon>organismal metagenomes</taxon>
    </lineage>
</organism>
<dbReference type="AlphaFoldDB" id="A0A6C0AC37"/>
<accession>A0A6C0AC37</accession>